<feature type="chain" id="PRO_5046586387" evidence="1">
    <location>
        <begin position="26"/>
        <end position="1286"/>
    </location>
</feature>
<dbReference type="RefSeq" id="WP_202958567.1">
    <property type="nucleotide sequence ID" value="NZ_JAPCID010000062.1"/>
</dbReference>
<dbReference type="PROSITE" id="PS51175">
    <property type="entry name" value="CBM6"/>
    <property type="match status" value="2"/>
</dbReference>
<proteinExistence type="predicted"/>
<name>A0ABT4RSZ3_9ACTN</name>
<comment type="caution">
    <text evidence="4">The sequence shown here is derived from an EMBL/GenBank/DDBJ whole genome shotgun (WGS) entry which is preliminary data.</text>
</comment>
<dbReference type="Gene3D" id="2.120.10.30">
    <property type="entry name" value="TolB, C-terminal domain"/>
    <property type="match status" value="1"/>
</dbReference>
<organism evidence="4 5">
    <name type="scientific">Solirubrobacter deserti</name>
    <dbReference type="NCBI Taxonomy" id="2282478"/>
    <lineage>
        <taxon>Bacteria</taxon>
        <taxon>Bacillati</taxon>
        <taxon>Actinomycetota</taxon>
        <taxon>Thermoleophilia</taxon>
        <taxon>Solirubrobacterales</taxon>
        <taxon>Solirubrobacteraceae</taxon>
        <taxon>Solirubrobacter</taxon>
    </lineage>
</organism>
<dbReference type="SMART" id="SM00758">
    <property type="entry name" value="PA14"/>
    <property type="match status" value="1"/>
</dbReference>
<dbReference type="PROSITE" id="PS51820">
    <property type="entry name" value="PA14"/>
    <property type="match status" value="1"/>
</dbReference>
<feature type="domain" description="CBM6" evidence="2">
    <location>
        <begin position="34"/>
        <end position="162"/>
    </location>
</feature>
<evidence type="ECO:0000259" key="2">
    <source>
        <dbReference type="PROSITE" id="PS51175"/>
    </source>
</evidence>
<keyword evidence="1" id="KW-0732">Signal</keyword>
<dbReference type="InterPro" id="IPR011042">
    <property type="entry name" value="6-blade_b-propeller_TolB-like"/>
</dbReference>
<evidence type="ECO:0000313" key="5">
    <source>
        <dbReference type="Proteomes" id="UP001147700"/>
    </source>
</evidence>
<evidence type="ECO:0000313" key="4">
    <source>
        <dbReference type="EMBL" id="MDA0141684.1"/>
    </source>
</evidence>
<feature type="domain" description="CBM6" evidence="2">
    <location>
        <begin position="812"/>
        <end position="940"/>
    </location>
</feature>
<dbReference type="Pfam" id="PF16990">
    <property type="entry name" value="CBM_35"/>
    <property type="match status" value="1"/>
</dbReference>
<dbReference type="Proteomes" id="UP001147700">
    <property type="component" value="Unassembled WGS sequence"/>
</dbReference>
<dbReference type="EMBL" id="JAPCID010000062">
    <property type="protein sequence ID" value="MDA0141684.1"/>
    <property type="molecule type" value="Genomic_DNA"/>
</dbReference>
<dbReference type="InterPro" id="IPR008979">
    <property type="entry name" value="Galactose-bd-like_sf"/>
</dbReference>
<dbReference type="PANTHER" id="PTHR33546">
    <property type="entry name" value="LARGE, MULTIFUNCTIONAL SECRETED PROTEIN-RELATED"/>
    <property type="match status" value="1"/>
</dbReference>
<dbReference type="Gene3D" id="3.90.182.10">
    <property type="entry name" value="Toxin - Anthrax Protective Antigen,domain 1"/>
    <property type="match status" value="1"/>
</dbReference>
<dbReference type="InterPro" id="IPR011658">
    <property type="entry name" value="PA14_dom"/>
</dbReference>
<dbReference type="SUPFAM" id="SSF49785">
    <property type="entry name" value="Galactose-binding domain-like"/>
    <property type="match status" value="2"/>
</dbReference>
<dbReference type="Pfam" id="PF06439">
    <property type="entry name" value="3keto-disac_hyd"/>
    <property type="match status" value="1"/>
</dbReference>
<evidence type="ECO:0000259" key="3">
    <source>
        <dbReference type="PROSITE" id="PS51820"/>
    </source>
</evidence>
<feature type="signal peptide" evidence="1">
    <location>
        <begin position="1"/>
        <end position="25"/>
    </location>
</feature>
<dbReference type="SUPFAM" id="SSF56988">
    <property type="entry name" value="Anthrax protective antigen"/>
    <property type="match status" value="1"/>
</dbReference>
<dbReference type="CDD" id="cd04083">
    <property type="entry name" value="CBM35_Lmo2446-like"/>
    <property type="match status" value="2"/>
</dbReference>
<gene>
    <name evidence="4" type="ORF">OJ962_29605</name>
</gene>
<feature type="domain" description="PA14" evidence="3">
    <location>
        <begin position="167"/>
        <end position="311"/>
    </location>
</feature>
<sequence length="1286" mass="136631">MRIRTPRVIAAATLALTVWASPATAQTTPCALDAVCEAETGALHDGAGTETEHAGYTGTGFVDQLFGNAGVVLRVNAAEAGTHRVTVRYANANPGTGLASRRFTLTVNGTTDVPVLFPVTASWATWSTVTVLVPLTAGVNQLDLRTGPGNNGPINIDHIVVARATEITEDGVTLRIFNVNTALQTLCNLKPGQTPNVDVLRPTIDWSTAADWESYTTNFLAQVVADLQVAQAGTYTFRLVSDDGSRLLIDGQPVIDHDGVHADTAKDGEVTLTAGTHALEVRYFQAGGGARLQLQWRPPGQTAFETVPTSVLKVEGGGARVVAPGVKECENLSDLPGDGSPLNAVHPSFTLSQLRPDAFRPDVSGIAWYPDGSAAVLTWGAAQTSSNGKLYRVRNVQGDVDLSKVTYTEVATGLQEPQGVAVVEGVTYVSTKAGLDRLVDADGDGFFEGRVRLASWPYANNYHEFAFGLPYKDGHFYVALSGALDRAGLTTLPQPSPDRGTVAKVNKDTGLIEYIAGGLRTPNGINFGPGGRLLVTDNQGGWVPTSKLVEIKPGGFYNMFTTFRDPVSGANVSGRFDDRPATPPVVWMPHNEIANSPSTPVVMEEGLFTGQLAIGDVTYGGLQRVFLEEVEGKLQGALYRMTQGLEAGINEVAVGPDGGLYLGGIGYDGNWNQPGKARYGFQKLRANTTVTMDILKTEITRTGFRMTYTKPLSEATRQNLAARYRAQQWRYNATAAYGGPKLDQETLSVTGATVSADGRTVELEVPGVKPGRVIHLRSARPFSAADGESLWSTEVWYTANAVPGYQAPADLGFYEAEEAAVFGGAGINTDHSKYSGSGFVDNMTTQGSGVTFTVNAAQAGPQPVHVRYANGPNPSTKTKVVSLLVNGTEVEPLSLPTTVDWKTWAFATRQLDLEAGSNTITLRYDAGDDGWVNVDLLKLGAARDICTPQTIEPGYRSLFDGTLDSLAGWRQASAGSFARQADCSLKTVGNAGMLWWPGERFDRYSLKLDWKLAGDDNSGVFVGFPDPGNDWNVAFTRGHEVQIDATDDPDSTTGAIYNYSAPDAAARDAVLKAPGQWNAYELIVEGQRIQVWLNGVKINDFTNTDPNRMTVPGFIGLQNHAAGDDVFFRNVRIRGLDQPPPVEDVEADVTLGGTVPSALGLTLASSAPLGTFTPGVTQDYTAALTGSVMSSEDAAVLSVHDPSPNATGRLVNGAWALPQAVQMRAATAAFAPLSASGVPLALARYDGPVGKRAVTIDVKQPVSETDSLRAGSYGKTVVFTLSATAP</sequence>
<dbReference type="Gene3D" id="2.60.120.260">
    <property type="entry name" value="Galactose-binding domain-like"/>
    <property type="match status" value="2"/>
</dbReference>
<reference evidence="4" key="1">
    <citation type="submission" date="2022-10" db="EMBL/GenBank/DDBJ databases">
        <title>The WGS of Solirubrobacter sp. CPCC 204708.</title>
        <authorList>
            <person name="Jiang Z."/>
        </authorList>
    </citation>
    <scope>NUCLEOTIDE SEQUENCE</scope>
    <source>
        <strain evidence="4">CPCC 204708</strain>
    </source>
</reference>
<evidence type="ECO:0000256" key="1">
    <source>
        <dbReference type="SAM" id="SignalP"/>
    </source>
</evidence>
<protein>
    <submittedName>
        <fullName evidence="4">DUF1080 domain-containing protein</fullName>
    </submittedName>
</protein>
<dbReference type="Pfam" id="PF07691">
    <property type="entry name" value="PA14"/>
    <property type="match status" value="1"/>
</dbReference>
<keyword evidence="5" id="KW-1185">Reference proteome</keyword>
<dbReference type="InterPro" id="IPR037524">
    <property type="entry name" value="PA14/GLEYA"/>
</dbReference>
<dbReference type="Pfam" id="PF03422">
    <property type="entry name" value="CBM_6"/>
    <property type="match status" value="1"/>
</dbReference>
<dbReference type="SUPFAM" id="SSF63825">
    <property type="entry name" value="YWTD domain"/>
    <property type="match status" value="1"/>
</dbReference>
<dbReference type="InterPro" id="IPR005084">
    <property type="entry name" value="CBM6"/>
</dbReference>
<dbReference type="Gene3D" id="2.60.120.560">
    <property type="entry name" value="Exo-inulinase, domain 1"/>
    <property type="match status" value="1"/>
</dbReference>
<accession>A0ABT4RSZ3</accession>
<dbReference type="InterPro" id="IPR010496">
    <property type="entry name" value="AL/BT2_dom"/>
</dbReference>
<dbReference type="PANTHER" id="PTHR33546:SF1">
    <property type="entry name" value="LARGE, MULTIFUNCTIONAL SECRETED PROTEIN"/>
    <property type="match status" value="1"/>
</dbReference>